<dbReference type="AlphaFoldDB" id="A0A8T0JLG7"/>
<protein>
    <submittedName>
        <fullName evidence="1">Uncharacterized protein</fullName>
    </submittedName>
</protein>
<sequence>MLKQEMRHGAGCIVFGREQKNGSEIAALRLKERGREERNLLHEMEVHNIEVVRDLLLQREVLGNVGKGASGMERSSVLKAEVLFEFERGDLGGSGDIGEVVDLFLGGVVTDFLEAMVGISDRDDVVVEVRLGNLSNAALATTMGANSGRTTAVEEDHQAPQDAASEAWGLLRMDDRL</sequence>
<comment type="caution">
    <text evidence="1">The sequence shown here is derived from an EMBL/GenBank/DDBJ whole genome shotgun (WGS) entry which is preliminary data.</text>
</comment>
<gene>
    <name evidence="1" type="ORF">HKW66_Vig0241600</name>
</gene>
<proteinExistence type="predicted"/>
<reference evidence="1 2" key="1">
    <citation type="submission" date="2020-05" db="EMBL/GenBank/DDBJ databases">
        <title>Vigna angularis (adzuki bean) Var. LongXiaoDou No. 4 denovo assembly.</title>
        <authorList>
            <person name="Xiang H."/>
        </authorList>
    </citation>
    <scope>NUCLEOTIDE SEQUENCE [LARGE SCALE GENOMIC DNA]</scope>
    <source>
        <tissue evidence="1">Leaf</tissue>
    </source>
</reference>
<accession>A0A8T0JLG7</accession>
<name>A0A8T0JLG7_PHAAN</name>
<dbReference type="Proteomes" id="UP000743370">
    <property type="component" value="Unassembled WGS sequence"/>
</dbReference>
<evidence type="ECO:0000313" key="1">
    <source>
        <dbReference type="EMBL" id="KAG2376530.1"/>
    </source>
</evidence>
<dbReference type="EMBL" id="JABFOF010000010">
    <property type="protein sequence ID" value="KAG2376530.1"/>
    <property type="molecule type" value="Genomic_DNA"/>
</dbReference>
<organism evidence="1 2">
    <name type="scientific">Phaseolus angularis</name>
    <name type="common">Azuki bean</name>
    <name type="synonym">Vigna angularis</name>
    <dbReference type="NCBI Taxonomy" id="3914"/>
    <lineage>
        <taxon>Eukaryota</taxon>
        <taxon>Viridiplantae</taxon>
        <taxon>Streptophyta</taxon>
        <taxon>Embryophyta</taxon>
        <taxon>Tracheophyta</taxon>
        <taxon>Spermatophyta</taxon>
        <taxon>Magnoliopsida</taxon>
        <taxon>eudicotyledons</taxon>
        <taxon>Gunneridae</taxon>
        <taxon>Pentapetalae</taxon>
        <taxon>rosids</taxon>
        <taxon>fabids</taxon>
        <taxon>Fabales</taxon>
        <taxon>Fabaceae</taxon>
        <taxon>Papilionoideae</taxon>
        <taxon>50 kb inversion clade</taxon>
        <taxon>NPAAA clade</taxon>
        <taxon>indigoferoid/millettioid clade</taxon>
        <taxon>Phaseoleae</taxon>
        <taxon>Vigna</taxon>
    </lineage>
</organism>
<evidence type="ECO:0000313" key="2">
    <source>
        <dbReference type="Proteomes" id="UP000743370"/>
    </source>
</evidence>